<dbReference type="Proteomes" id="UP000751190">
    <property type="component" value="Unassembled WGS sequence"/>
</dbReference>
<proteinExistence type="predicted"/>
<protein>
    <submittedName>
        <fullName evidence="1">Uncharacterized protein</fullName>
    </submittedName>
</protein>
<evidence type="ECO:0000313" key="2">
    <source>
        <dbReference type="Proteomes" id="UP000751190"/>
    </source>
</evidence>
<gene>
    <name evidence="1" type="ORF">KFE25_003193</name>
</gene>
<name>A0A8J6C633_DIALT</name>
<reference evidence="1" key="1">
    <citation type="submission" date="2021-05" db="EMBL/GenBank/DDBJ databases">
        <title>The genome of the haptophyte Pavlova lutheri (Diacronema luteri, Pavlovales) - a model for lipid biosynthesis in eukaryotic algae.</title>
        <authorList>
            <person name="Hulatt C.J."/>
            <person name="Posewitz M.C."/>
        </authorList>
    </citation>
    <scope>NUCLEOTIDE SEQUENCE</scope>
    <source>
        <strain evidence="1">NIVA-4/92</strain>
    </source>
</reference>
<comment type="caution">
    <text evidence="1">The sequence shown here is derived from an EMBL/GenBank/DDBJ whole genome shotgun (WGS) entry which is preliminary data.</text>
</comment>
<evidence type="ECO:0000313" key="1">
    <source>
        <dbReference type="EMBL" id="KAG8459741.1"/>
    </source>
</evidence>
<dbReference type="AlphaFoldDB" id="A0A8J6C633"/>
<sequence>MGAVGSGSAPAAGSGVTLNMPESPPAGAWLRVVWCDVQQQRPDEEPTTLALPSAATVAELQARLHATHPRRAPAPDRIRLFAAAPPTSAPAGAPGASRPRDGRTAVGAVLGHGAADVGAAGEQAPLVFLSRPAQTLAEAGLARRAGDEAAATVYWASELMRFQDGADAIATACDPIRARAVALAAARDKAQRGAERQAARDAFWQLPTLPLPFAGRLPVGAAVRYYDGQGRHFGGDGQIGDSVLLMLLPARYEFRLHTHRWMDGGERTSHSHELLKGEFRLARGTPSGHALHLMPLARWASYKPPIAWEDDVAFARIPRNAADALEQRGTALSADAVVLNGRTLARQAA</sequence>
<organism evidence="1 2">
    <name type="scientific">Diacronema lutheri</name>
    <name type="common">Unicellular marine alga</name>
    <name type="synonym">Monochrysis lutheri</name>
    <dbReference type="NCBI Taxonomy" id="2081491"/>
    <lineage>
        <taxon>Eukaryota</taxon>
        <taxon>Haptista</taxon>
        <taxon>Haptophyta</taxon>
        <taxon>Pavlovophyceae</taxon>
        <taxon>Pavlovales</taxon>
        <taxon>Pavlovaceae</taxon>
        <taxon>Diacronema</taxon>
    </lineage>
</organism>
<keyword evidence="2" id="KW-1185">Reference proteome</keyword>
<dbReference type="EMBL" id="JAGTXO010000038">
    <property type="protein sequence ID" value="KAG8459741.1"/>
    <property type="molecule type" value="Genomic_DNA"/>
</dbReference>
<accession>A0A8J6C633</accession>